<name>A0A9P8TUC0_9HYPO</name>
<evidence type="ECO:0000313" key="2">
    <source>
        <dbReference type="EMBL" id="KAH6603984.1"/>
    </source>
</evidence>
<evidence type="ECO:0000313" key="3">
    <source>
        <dbReference type="Proteomes" id="UP000827724"/>
    </source>
</evidence>
<evidence type="ECO:0000259" key="1">
    <source>
        <dbReference type="Pfam" id="PF00668"/>
    </source>
</evidence>
<dbReference type="Proteomes" id="UP000827724">
    <property type="component" value="Unassembled WGS sequence"/>
</dbReference>
<accession>A0A9P8TUC0</accession>
<dbReference type="SUPFAM" id="SSF52777">
    <property type="entry name" value="CoA-dependent acyltransferases"/>
    <property type="match status" value="1"/>
</dbReference>
<proteinExistence type="predicted"/>
<dbReference type="OrthoDB" id="416786at2759"/>
<feature type="domain" description="Condensation" evidence="1">
    <location>
        <begin position="5"/>
        <end position="124"/>
    </location>
</feature>
<dbReference type="InterPro" id="IPR001242">
    <property type="entry name" value="Condensation_dom"/>
</dbReference>
<dbReference type="EMBL" id="JAIWOZ010000006">
    <property type="protein sequence ID" value="KAH6603984.1"/>
    <property type="molecule type" value="Genomic_DNA"/>
</dbReference>
<dbReference type="Gene3D" id="3.30.559.30">
    <property type="entry name" value="Nonribosomal peptide synthetase, condensation domain"/>
    <property type="match status" value="1"/>
</dbReference>
<organism evidence="2 3">
    <name type="scientific">Trichoderma cornu-damae</name>
    <dbReference type="NCBI Taxonomy" id="654480"/>
    <lineage>
        <taxon>Eukaryota</taxon>
        <taxon>Fungi</taxon>
        <taxon>Dikarya</taxon>
        <taxon>Ascomycota</taxon>
        <taxon>Pezizomycotina</taxon>
        <taxon>Sordariomycetes</taxon>
        <taxon>Hypocreomycetidae</taxon>
        <taxon>Hypocreales</taxon>
        <taxon>Hypocreaceae</taxon>
        <taxon>Trichoderma</taxon>
    </lineage>
</organism>
<reference evidence="2" key="1">
    <citation type="submission" date="2021-08" db="EMBL/GenBank/DDBJ databases">
        <title>Chromosome-Level Trichoderma cornu-damae using Hi-C Data.</title>
        <authorList>
            <person name="Kim C.S."/>
        </authorList>
    </citation>
    <scope>NUCLEOTIDE SEQUENCE</scope>
    <source>
        <strain evidence="2">KA19-0412C</strain>
    </source>
</reference>
<comment type="caution">
    <text evidence="2">The sequence shown here is derived from an EMBL/GenBank/DDBJ whole genome shotgun (WGS) entry which is preliminary data.</text>
</comment>
<dbReference type="Pfam" id="PF00668">
    <property type="entry name" value="Condensation"/>
    <property type="match status" value="1"/>
</dbReference>
<keyword evidence="3" id="KW-1185">Reference proteome</keyword>
<protein>
    <submittedName>
        <fullName evidence="2">Acetyl-CoA synthetase-like protein</fullName>
    </submittedName>
</protein>
<sequence>MATFRGISRTLEFHGDMVITLNSLIKRLGITHHQMALAIAALLLQWLVDEDDIILGAPNANRSSPVEQNALGQFLDRLPIRIKLDSQQSPQGEIGLTQILTNVRISALQSLANAIPFTEIQGSTDGHFLAKVPNSEKCGLQVP</sequence>
<dbReference type="GO" id="GO:0003824">
    <property type="term" value="F:catalytic activity"/>
    <property type="evidence" value="ECO:0007669"/>
    <property type="project" value="InterPro"/>
</dbReference>
<gene>
    <name evidence="2" type="ORF">Trco_007430</name>
</gene>
<dbReference type="AlphaFoldDB" id="A0A9P8TUC0"/>